<evidence type="ECO:0000256" key="3">
    <source>
        <dbReference type="ARBA" id="ARBA00022840"/>
    </source>
</evidence>
<dbReference type="PANTHER" id="PTHR23407">
    <property type="entry name" value="ATPASE INHIBITOR/5-FORMYLTETRAHYDROFOLATE CYCLO-LIGASE"/>
    <property type="match status" value="1"/>
</dbReference>
<protein>
    <recommendedName>
        <fullName evidence="5">5-formyltetrahydrofolate cyclo-ligase</fullName>
        <ecNumber evidence="5">6.3.3.2</ecNumber>
    </recommendedName>
</protein>
<dbReference type="EC" id="6.3.3.2" evidence="5"/>
<dbReference type="Proteomes" id="UP000486297">
    <property type="component" value="Unassembled WGS sequence"/>
</dbReference>
<feature type="binding site" evidence="4">
    <location>
        <begin position="156"/>
        <end position="164"/>
    </location>
    <ligand>
        <name>ATP</name>
        <dbReference type="ChEBI" id="CHEBI:30616"/>
    </ligand>
</feature>
<evidence type="ECO:0000313" key="8">
    <source>
        <dbReference type="Proteomes" id="UP000486297"/>
    </source>
</evidence>
<dbReference type="SUPFAM" id="SSF100950">
    <property type="entry name" value="NagB/RpiA/CoA transferase-like"/>
    <property type="match status" value="1"/>
</dbReference>
<evidence type="ECO:0000313" key="7">
    <source>
        <dbReference type="EMBL" id="MRN37971.1"/>
    </source>
</evidence>
<dbReference type="GO" id="GO:0030272">
    <property type="term" value="F:5-formyltetrahydrofolate cyclo-ligase activity"/>
    <property type="evidence" value="ECO:0007669"/>
    <property type="project" value="UniProtKB-EC"/>
</dbReference>
<evidence type="ECO:0000256" key="4">
    <source>
        <dbReference type="PIRSR" id="PIRSR006806-1"/>
    </source>
</evidence>
<dbReference type="GO" id="GO:0009396">
    <property type="term" value="P:folic acid-containing compound biosynthetic process"/>
    <property type="evidence" value="ECO:0007669"/>
    <property type="project" value="TreeGrafter"/>
</dbReference>
<reference evidence="7" key="1">
    <citation type="journal article" name="Emerg. Infect. Dis.">
        <title>Two cases of a newly characterized neisseria species.</title>
        <authorList>
            <person name="Mustapha M."/>
            <person name="Lemos A.P.S."/>
            <person name="Harrison L.H."/>
            <person name="Vantyne D."/>
            <person name="Sacchi C.T."/>
        </authorList>
    </citation>
    <scope>NUCLEOTIDE SEQUENCE</scope>
    <source>
        <strain evidence="7">N.95.16</strain>
    </source>
</reference>
<dbReference type="PANTHER" id="PTHR23407:SF1">
    <property type="entry name" value="5-FORMYLTETRAHYDROFOLATE CYCLO-LIGASE"/>
    <property type="match status" value="1"/>
</dbReference>
<evidence type="ECO:0000256" key="6">
    <source>
        <dbReference type="SAM" id="MobiDB-lite"/>
    </source>
</evidence>
<dbReference type="InterPro" id="IPR024185">
    <property type="entry name" value="FTHF_cligase-like_sf"/>
</dbReference>
<gene>
    <name evidence="7" type="ORF">GJU80_05590</name>
</gene>
<dbReference type="EMBL" id="WJXO01000001">
    <property type="protein sequence ID" value="MRN37971.1"/>
    <property type="molecule type" value="Genomic_DNA"/>
</dbReference>
<dbReference type="AlphaFoldDB" id="A0A7X2GXU0"/>
<dbReference type="InterPro" id="IPR002698">
    <property type="entry name" value="FTHF_cligase"/>
</dbReference>
<dbReference type="Gene3D" id="3.40.50.10420">
    <property type="entry name" value="NagB/RpiA/CoA transferase-like"/>
    <property type="match status" value="1"/>
</dbReference>
<dbReference type="Pfam" id="PF01812">
    <property type="entry name" value="5-FTHF_cyc-lig"/>
    <property type="match status" value="1"/>
</dbReference>
<name>A0A7X2GXU0_9NEIS</name>
<accession>A0A7X2GXU0</accession>
<comment type="cofactor">
    <cofactor evidence="5">
        <name>Mg(2+)</name>
        <dbReference type="ChEBI" id="CHEBI:18420"/>
    </cofactor>
</comment>
<comment type="caution">
    <text evidence="7">The sequence shown here is derived from an EMBL/GenBank/DDBJ whole genome shotgun (WGS) entry which is preliminary data.</text>
</comment>
<comment type="catalytic activity">
    <reaction evidence="5">
        <text>(6S)-5-formyl-5,6,7,8-tetrahydrofolate + ATP = (6R)-5,10-methenyltetrahydrofolate + ADP + phosphate</text>
        <dbReference type="Rhea" id="RHEA:10488"/>
        <dbReference type="ChEBI" id="CHEBI:30616"/>
        <dbReference type="ChEBI" id="CHEBI:43474"/>
        <dbReference type="ChEBI" id="CHEBI:57455"/>
        <dbReference type="ChEBI" id="CHEBI:57457"/>
        <dbReference type="ChEBI" id="CHEBI:456216"/>
        <dbReference type="EC" id="6.3.3.2"/>
    </reaction>
</comment>
<dbReference type="GO" id="GO:0035999">
    <property type="term" value="P:tetrahydrofolate interconversion"/>
    <property type="evidence" value="ECO:0007669"/>
    <property type="project" value="TreeGrafter"/>
</dbReference>
<keyword evidence="7" id="KW-0436">Ligase</keyword>
<keyword evidence="5" id="KW-0479">Metal-binding</keyword>
<keyword evidence="8" id="KW-1185">Reference proteome</keyword>
<sequence>MTREADFTANPPHPPKRSNLMNLDKTELRRRLRRARAHMHPTERAAATQTINRLLKRHIKKGRHIGVYWPIGKELRLDDFIQTALKRGAKLYLPYIESHSRRLWFTRYLANKTQQPERKRGQAKLFIPQFTGEKRRVHRLDILLVPIVGIDKRGYRLGQAGGFYDASLAQMKYRLHTQTLGVGFGCQLIDELPIEPHDIALDGFVSERGELKF</sequence>
<keyword evidence="5" id="KW-0460">Magnesium</keyword>
<keyword evidence="2 4" id="KW-0547">Nucleotide-binding</keyword>
<organism evidence="7 8">
    <name type="scientific">Neisseria brasiliensis</name>
    <dbReference type="NCBI Taxonomy" id="2666100"/>
    <lineage>
        <taxon>Bacteria</taxon>
        <taxon>Pseudomonadati</taxon>
        <taxon>Pseudomonadota</taxon>
        <taxon>Betaproteobacteria</taxon>
        <taxon>Neisseriales</taxon>
        <taxon>Neisseriaceae</taxon>
        <taxon>Neisseria</taxon>
    </lineage>
</organism>
<dbReference type="GO" id="GO:0046872">
    <property type="term" value="F:metal ion binding"/>
    <property type="evidence" value="ECO:0007669"/>
    <property type="project" value="UniProtKB-KW"/>
</dbReference>
<comment type="similarity">
    <text evidence="1 5">Belongs to the 5-formyltetrahydrofolate cyclo-ligase family.</text>
</comment>
<dbReference type="NCBIfam" id="TIGR02727">
    <property type="entry name" value="MTHFS_bact"/>
    <property type="match status" value="1"/>
</dbReference>
<evidence type="ECO:0000256" key="1">
    <source>
        <dbReference type="ARBA" id="ARBA00010638"/>
    </source>
</evidence>
<feature type="region of interest" description="Disordered" evidence="6">
    <location>
        <begin position="1"/>
        <end position="20"/>
    </location>
</feature>
<feature type="binding site" evidence="4">
    <location>
        <begin position="25"/>
        <end position="29"/>
    </location>
    <ligand>
        <name>ATP</name>
        <dbReference type="ChEBI" id="CHEBI:30616"/>
    </ligand>
</feature>
<dbReference type="GO" id="GO:0005524">
    <property type="term" value="F:ATP binding"/>
    <property type="evidence" value="ECO:0007669"/>
    <property type="project" value="UniProtKB-KW"/>
</dbReference>
<evidence type="ECO:0000256" key="2">
    <source>
        <dbReference type="ARBA" id="ARBA00022741"/>
    </source>
</evidence>
<evidence type="ECO:0000256" key="5">
    <source>
        <dbReference type="RuleBase" id="RU361279"/>
    </source>
</evidence>
<keyword evidence="3 4" id="KW-0067">ATP-binding</keyword>
<dbReference type="PIRSF" id="PIRSF006806">
    <property type="entry name" value="FTHF_cligase"/>
    <property type="match status" value="1"/>
</dbReference>
<proteinExistence type="inferred from homology"/>
<feature type="binding site" evidence="4">
    <location>
        <position position="74"/>
    </location>
    <ligand>
        <name>substrate</name>
    </ligand>
</feature>
<dbReference type="InterPro" id="IPR037171">
    <property type="entry name" value="NagB/RpiA_transferase-like"/>
</dbReference>